<feature type="chain" id="PRO_5012227952" evidence="4">
    <location>
        <begin position="23"/>
        <end position="386"/>
    </location>
</feature>
<dbReference type="InterPro" id="IPR058625">
    <property type="entry name" value="MdtA-like_BSH"/>
</dbReference>
<name>A0A1L3ZYU8_9SPHN</name>
<sequence>MRFRFCEKLIGLGLLPVLAVLAACGGEGAPPSPPPPEVDVMTIRAASVSYTIELPARVQAKRTAEVRARVDGIVERRLYVEGSDLKAGTPMFIIDPQEMRAAYNAARAALARAESVLANARQDVERYRPLVKREAISKQEYDAATARAAQAAADVESARAQADRAALDLNYARVTAPISGRAGRAQVTEGALVSASQATLLATIEQLDPVYVNFSQSNAELLRLRRAVDSGALQSGGVNRIQVHLVLDDGSEYPLPGRVDFLDMAVDPSTGSVSLRAEFPNPRNILLPGQFVRAQVDIGSLREGILIPQIAVKMADSGASVFVVDKKGHAVPRSIRLGEMQGDKWVVLEGLRPGEKIVTNGVQKVMAGQPVRVAGSPSARAPQTKR</sequence>
<feature type="domain" description="Multidrug resistance protein MdtA-like C-terminal permuted SH3" evidence="8">
    <location>
        <begin position="305"/>
        <end position="364"/>
    </location>
</feature>
<dbReference type="Gene3D" id="2.40.30.170">
    <property type="match status" value="1"/>
</dbReference>
<dbReference type="Gene3D" id="2.40.50.100">
    <property type="match status" value="1"/>
</dbReference>
<dbReference type="Gene3D" id="2.40.420.20">
    <property type="match status" value="1"/>
</dbReference>
<reference evidence="10" key="1">
    <citation type="submission" date="2016-11" db="EMBL/GenBank/DDBJ databases">
        <title>Complete Genome Sequence of alachlor-degrading Sphingomonas sp. strain JJ-A5.</title>
        <authorList>
            <person name="Lee H."/>
            <person name="Ka J.-O."/>
        </authorList>
    </citation>
    <scope>NUCLEOTIDE SEQUENCE [LARGE SCALE GENOMIC DNA]</scope>
    <source>
        <strain evidence="10">JJ-A5</strain>
    </source>
</reference>
<protein>
    <submittedName>
        <fullName evidence="9">Efflux transporter periplasmic adaptor subunit</fullName>
    </submittedName>
</protein>
<organism evidence="9 10">
    <name type="scientific">Tardibacter chloracetimidivorans</name>
    <dbReference type="NCBI Taxonomy" id="1921510"/>
    <lineage>
        <taxon>Bacteria</taxon>
        <taxon>Pseudomonadati</taxon>
        <taxon>Pseudomonadota</taxon>
        <taxon>Alphaproteobacteria</taxon>
        <taxon>Sphingomonadales</taxon>
        <taxon>Sphingomonadaceae</taxon>
        <taxon>Tardibacter</taxon>
    </lineage>
</organism>
<evidence type="ECO:0000256" key="2">
    <source>
        <dbReference type="ARBA" id="ARBA00009477"/>
    </source>
</evidence>
<gene>
    <name evidence="9" type="ORF">BSL82_17095</name>
</gene>
<keyword evidence="3" id="KW-0175">Coiled coil</keyword>
<dbReference type="InterPro" id="IPR006143">
    <property type="entry name" value="RND_pump_MFP"/>
</dbReference>
<dbReference type="Proteomes" id="UP000182063">
    <property type="component" value="Chromosome"/>
</dbReference>
<feature type="domain" description="Multidrug resistance protein MdtA-like beta-barrel" evidence="7">
    <location>
        <begin position="209"/>
        <end position="299"/>
    </location>
</feature>
<evidence type="ECO:0000256" key="3">
    <source>
        <dbReference type="SAM" id="Coils"/>
    </source>
</evidence>
<dbReference type="OrthoDB" id="9816569at2"/>
<dbReference type="PANTHER" id="PTHR30158">
    <property type="entry name" value="ACRA/E-RELATED COMPONENT OF DRUG EFFLUX TRANSPORTER"/>
    <property type="match status" value="1"/>
</dbReference>
<dbReference type="FunFam" id="2.40.420.20:FF:000001">
    <property type="entry name" value="Efflux RND transporter periplasmic adaptor subunit"/>
    <property type="match status" value="1"/>
</dbReference>
<dbReference type="RefSeq" id="WP_072598443.1">
    <property type="nucleotide sequence ID" value="NZ_CP018221.1"/>
</dbReference>
<keyword evidence="10" id="KW-1185">Reference proteome</keyword>
<evidence type="ECO:0000259" key="7">
    <source>
        <dbReference type="Pfam" id="PF25944"/>
    </source>
</evidence>
<dbReference type="InterPro" id="IPR058624">
    <property type="entry name" value="MdtA-like_HH"/>
</dbReference>
<comment type="similarity">
    <text evidence="2">Belongs to the membrane fusion protein (MFP) (TC 8.A.1) family.</text>
</comment>
<feature type="signal peptide" evidence="4">
    <location>
        <begin position="1"/>
        <end position="22"/>
    </location>
</feature>
<dbReference type="PROSITE" id="PS51257">
    <property type="entry name" value="PROKAR_LIPOPROTEIN"/>
    <property type="match status" value="1"/>
</dbReference>
<evidence type="ECO:0000313" key="9">
    <source>
        <dbReference type="EMBL" id="API60785.1"/>
    </source>
</evidence>
<dbReference type="Pfam" id="PF25917">
    <property type="entry name" value="BSH_RND"/>
    <property type="match status" value="1"/>
</dbReference>
<dbReference type="Pfam" id="PF25876">
    <property type="entry name" value="HH_MFP_RND"/>
    <property type="match status" value="1"/>
</dbReference>
<keyword evidence="4" id="KW-0732">Signal</keyword>
<comment type="subcellular location">
    <subcellularLocation>
        <location evidence="1">Cell envelope</location>
    </subcellularLocation>
</comment>
<proteinExistence type="inferred from homology"/>
<dbReference type="STRING" id="1921510.BSL82_17095"/>
<evidence type="ECO:0000313" key="10">
    <source>
        <dbReference type="Proteomes" id="UP000182063"/>
    </source>
</evidence>
<evidence type="ECO:0000256" key="4">
    <source>
        <dbReference type="SAM" id="SignalP"/>
    </source>
</evidence>
<evidence type="ECO:0000259" key="6">
    <source>
        <dbReference type="Pfam" id="PF25917"/>
    </source>
</evidence>
<feature type="domain" description="Multidrug resistance protein MdtA-like alpha-helical hairpin" evidence="5">
    <location>
        <begin position="103"/>
        <end position="172"/>
    </location>
</feature>
<dbReference type="PANTHER" id="PTHR30158:SF3">
    <property type="entry name" value="MULTIDRUG EFFLUX PUMP SUBUNIT ACRA-RELATED"/>
    <property type="match status" value="1"/>
</dbReference>
<dbReference type="Pfam" id="PF25967">
    <property type="entry name" value="RND-MFP_C"/>
    <property type="match status" value="1"/>
</dbReference>
<dbReference type="KEGG" id="sphj:BSL82_17095"/>
<evidence type="ECO:0000259" key="8">
    <source>
        <dbReference type="Pfam" id="PF25967"/>
    </source>
</evidence>
<evidence type="ECO:0000256" key="1">
    <source>
        <dbReference type="ARBA" id="ARBA00004196"/>
    </source>
</evidence>
<dbReference type="NCBIfam" id="TIGR01730">
    <property type="entry name" value="RND_mfp"/>
    <property type="match status" value="1"/>
</dbReference>
<dbReference type="GO" id="GO:0046677">
    <property type="term" value="P:response to antibiotic"/>
    <property type="evidence" value="ECO:0007669"/>
    <property type="project" value="TreeGrafter"/>
</dbReference>
<evidence type="ECO:0000259" key="5">
    <source>
        <dbReference type="Pfam" id="PF25876"/>
    </source>
</evidence>
<dbReference type="Pfam" id="PF25944">
    <property type="entry name" value="Beta-barrel_RND"/>
    <property type="match status" value="1"/>
</dbReference>
<dbReference type="SUPFAM" id="SSF111369">
    <property type="entry name" value="HlyD-like secretion proteins"/>
    <property type="match status" value="1"/>
</dbReference>
<dbReference type="InterPro" id="IPR058626">
    <property type="entry name" value="MdtA-like_b-barrel"/>
</dbReference>
<dbReference type="EMBL" id="CP018221">
    <property type="protein sequence ID" value="API60785.1"/>
    <property type="molecule type" value="Genomic_DNA"/>
</dbReference>
<dbReference type="Gene3D" id="1.10.287.470">
    <property type="entry name" value="Helix hairpin bin"/>
    <property type="match status" value="1"/>
</dbReference>
<feature type="coiled-coil region" evidence="3">
    <location>
        <begin position="103"/>
        <end position="161"/>
    </location>
</feature>
<feature type="domain" description="Multidrug resistance protein MdtA-like barrel-sandwich hybrid" evidence="6">
    <location>
        <begin position="62"/>
        <end position="204"/>
    </location>
</feature>
<dbReference type="InterPro" id="IPR058627">
    <property type="entry name" value="MdtA-like_C"/>
</dbReference>
<accession>A0A1L3ZYU8</accession>
<dbReference type="AlphaFoldDB" id="A0A1L3ZYU8"/>
<dbReference type="GO" id="GO:0005886">
    <property type="term" value="C:plasma membrane"/>
    <property type="evidence" value="ECO:0007669"/>
    <property type="project" value="UniProtKB-SubCell"/>
</dbReference>
<dbReference type="GO" id="GO:0022857">
    <property type="term" value="F:transmembrane transporter activity"/>
    <property type="evidence" value="ECO:0007669"/>
    <property type="project" value="InterPro"/>
</dbReference>